<dbReference type="SUPFAM" id="SSF81301">
    <property type="entry name" value="Nucleotidyltransferase"/>
    <property type="match status" value="1"/>
</dbReference>
<dbReference type="Proteomes" id="UP000001520">
    <property type="component" value="Chromosome"/>
</dbReference>
<dbReference type="EMBL" id="AP011529">
    <property type="protein sequence ID" value="BAI79855.1"/>
    <property type="molecule type" value="Genomic_DNA"/>
</dbReference>
<dbReference type="STRING" id="639282.DEFDS_0354"/>
<dbReference type="eggNOG" id="COG5260">
    <property type="taxonomic scope" value="Bacteria"/>
</dbReference>
<name>D3PB82_DEFDS</name>
<gene>
    <name evidence="2" type="ordered locus">DEFDS_0354</name>
</gene>
<accession>D3PB82</accession>
<dbReference type="CDD" id="cd05403">
    <property type="entry name" value="NT_KNTase_like"/>
    <property type="match status" value="1"/>
</dbReference>
<dbReference type="HOGENOM" id="CLU_164558_0_0_0"/>
<dbReference type="AlphaFoldDB" id="D3PB82"/>
<dbReference type="Pfam" id="PF18765">
    <property type="entry name" value="Polbeta"/>
    <property type="match status" value="1"/>
</dbReference>
<evidence type="ECO:0000259" key="1">
    <source>
        <dbReference type="Pfam" id="PF18765"/>
    </source>
</evidence>
<protein>
    <recommendedName>
        <fullName evidence="1">Polymerase beta nucleotidyltransferase domain-containing protein</fullName>
    </recommendedName>
</protein>
<dbReference type="RefSeq" id="WP_013007103.1">
    <property type="nucleotide sequence ID" value="NC_013939.1"/>
</dbReference>
<dbReference type="KEGG" id="ddf:DEFDS_0354"/>
<evidence type="ECO:0000313" key="2">
    <source>
        <dbReference type="EMBL" id="BAI79855.1"/>
    </source>
</evidence>
<sequence>MKVRLDEKEITIIKEIIKKYDPDAKILIFGSRADLSKKGGDIDILVISQKIDYKTKRNIRVELILALGERKIDIVFTDDVEKTEFIKYAYETGVEI</sequence>
<organism evidence="2 3">
    <name type="scientific">Deferribacter desulfuricans (strain DSM 14783 / JCM 11476 / NBRC 101012 / SSM1)</name>
    <dbReference type="NCBI Taxonomy" id="639282"/>
    <lineage>
        <taxon>Bacteria</taxon>
        <taxon>Pseudomonadati</taxon>
        <taxon>Deferribacterota</taxon>
        <taxon>Deferribacteres</taxon>
        <taxon>Deferribacterales</taxon>
        <taxon>Deferribacteraceae</taxon>
        <taxon>Deferribacter</taxon>
    </lineage>
</organism>
<reference evidence="2 3" key="1">
    <citation type="journal article" date="2010" name="DNA Res.">
        <title>Bacterial lifestyle in a deep-sea hydrothermal vent chimney revealed by the genome sequence of the thermophilic bacterium Deferribacter desulfuricans SSM1.</title>
        <authorList>
            <person name="Takaki Y."/>
            <person name="Shimamura S."/>
            <person name="Nakagawa S."/>
            <person name="Fukuhara Y."/>
            <person name="Horikawa H."/>
            <person name="Ankai A."/>
            <person name="Harada T."/>
            <person name="Hosoyama A."/>
            <person name="Oguchi A."/>
            <person name="Fukui S."/>
            <person name="Fujita N."/>
            <person name="Takami H."/>
            <person name="Takai K."/>
        </authorList>
    </citation>
    <scope>NUCLEOTIDE SEQUENCE [LARGE SCALE GENOMIC DNA]</scope>
    <source>
        <strain evidence="3">DSM 14783 / JCM 11476 / NBRC 101012 / SSM1</strain>
    </source>
</reference>
<evidence type="ECO:0000313" key="3">
    <source>
        <dbReference type="Proteomes" id="UP000001520"/>
    </source>
</evidence>
<keyword evidence="3" id="KW-1185">Reference proteome</keyword>
<dbReference type="InterPro" id="IPR043519">
    <property type="entry name" value="NT_sf"/>
</dbReference>
<dbReference type="Gene3D" id="3.30.460.10">
    <property type="entry name" value="Beta Polymerase, domain 2"/>
    <property type="match status" value="1"/>
</dbReference>
<dbReference type="InterPro" id="IPR041633">
    <property type="entry name" value="Polbeta"/>
</dbReference>
<feature type="domain" description="Polymerase beta nucleotidyltransferase" evidence="1">
    <location>
        <begin position="13"/>
        <end position="96"/>
    </location>
</feature>
<proteinExistence type="predicted"/>